<keyword evidence="3 8" id="KW-0028">Amino-acid biosynthesis</keyword>
<dbReference type="Gene3D" id="3.20.20.70">
    <property type="entry name" value="Aldolase class I"/>
    <property type="match status" value="1"/>
</dbReference>
<dbReference type="Pfam" id="PF01474">
    <property type="entry name" value="DAHP_synth_2"/>
    <property type="match status" value="1"/>
</dbReference>
<evidence type="ECO:0000256" key="3">
    <source>
        <dbReference type="ARBA" id="ARBA00022605"/>
    </source>
</evidence>
<comment type="caution">
    <text evidence="10">The sequence shown here is derived from an EMBL/GenBank/DDBJ whole genome shotgun (WGS) entry which is preliminary data.</text>
</comment>
<dbReference type="EC" id="2.5.1.54" evidence="8"/>
<evidence type="ECO:0000256" key="4">
    <source>
        <dbReference type="ARBA" id="ARBA00022679"/>
    </source>
</evidence>
<evidence type="ECO:0000313" key="10">
    <source>
        <dbReference type="EMBL" id="RRT63750.1"/>
    </source>
</evidence>
<dbReference type="Proteomes" id="UP000287651">
    <property type="component" value="Unassembled WGS sequence"/>
</dbReference>
<evidence type="ECO:0000256" key="7">
    <source>
        <dbReference type="PIRSR" id="PIRSR602480-1"/>
    </source>
</evidence>
<dbReference type="PANTHER" id="PTHR21337:SF0">
    <property type="entry name" value="PHOSPHO-2-DEHYDRO-3-DEOXYHEPTONATE ALDOLASE"/>
    <property type="match status" value="1"/>
</dbReference>
<comment type="cofactor">
    <cofactor evidence="7">
        <name>Mn(2+)</name>
        <dbReference type="ChEBI" id="CHEBI:29035"/>
    </cofactor>
    <cofactor evidence="7">
        <name>Co(2+)</name>
        <dbReference type="ChEBI" id="CHEBI:48828"/>
    </cofactor>
    <cofactor evidence="7">
        <name>Cd(2+)</name>
        <dbReference type="ChEBI" id="CHEBI:48775"/>
    </cofactor>
    <text evidence="7">Binds 1 divalent cation per subunit. The enzyme is active with manganese, cobalt or cadmium ions.</text>
</comment>
<dbReference type="AlphaFoldDB" id="A0A426ZIF8"/>
<evidence type="ECO:0000256" key="9">
    <source>
        <dbReference type="SAM" id="MobiDB-lite"/>
    </source>
</evidence>
<dbReference type="SUPFAM" id="SSF51569">
    <property type="entry name" value="Aldolase"/>
    <property type="match status" value="1"/>
</dbReference>
<evidence type="ECO:0000256" key="5">
    <source>
        <dbReference type="ARBA" id="ARBA00023141"/>
    </source>
</evidence>
<feature type="binding site" evidence="7">
    <location>
        <position position="193"/>
    </location>
    <ligand>
        <name>phosphoenolpyruvate</name>
        <dbReference type="ChEBI" id="CHEBI:58702"/>
    </ligand>
</feature>
<dbReference type="PANTHER" id="PTHR21337">
    <property type="entry name" value="PHOSPHO-2-DEHYDRO-3-DEOXYHEPTONATE ALDOLASE 1, 2"/>
    <property type="match status" value="1"/>
</dbReference>
<dbReference type="EMBL" id="AMZH03006470">
    <property type="protein sequence ID" value="RRT63750.1"/>
    <property type="molecule type" value="Genomic_DNA"/>
</dbReference>
<reference evidence="10 11" key="1">
    <citation type="journal article" date="2014" name="Agronomy (Basel)">
        <title>A Draft Genome Sequence for Ensete ventricosum, the Drought-Tolerant Tree Against Hunger.</title>
        <authorList>
            <person name="Harrison J."/>
            <person name="Moore K.A."/>
            <person name="Paszkiewicz K."/>
            <person name="Jones T."/>
            <person name="Grant M."/>
            <person name="Ambacheew D."/>
            <person name="Muzemil S."/>
            <person name="Studholme D.J."/>
        </authorList>
    </citation>
    <scope>NUCLEOTIDE SEQUENCE [LARGE SCALE GENOMIC DNA]</scope>
</reference>
<keyword evidence="7" id="KW-0170">Cobalt</keyword>
<evidence type="ECO:0000256" key="1">
    <source>
        <dbReference type="ARBA" id="ARBA00004688"/>
    </source>
</evidence>
<comment type="similarity">
    <text evidence="2 8">Belongs to the class-II DAHP synthase family.</text>
</comment>
<name>A0A426ZIF8_ENSVE</name>
<organism evidence="10 11">
    <name type="scientific">Ensete ventricosum</name>
    <name type="common">Abyssinian banana</name>
    <name type="synonym">Musa ensete</name>
    <dbReference type="NCBI Taxonomy" id="4639"/>
    <lineage>
        <taxon>Eukaryota</taxon>
        <taxon>Viridiplantae</taxon>
        <taxon>Streptophyta</taxon>
        <taxon>Embryophyta</taxon>
        <taxon>Tracheophyta</taxon>
        <taxon>Spermatophyta</taxon>
        <taxon>Magnoliopsida</taxon>
        <taxon>Liliopsida</taxon>
        <taxon>Zingiberales</taxon>
        <taxon>Musaceae</taxon>
        <taxon>Ensete</taxon>
    </lineage>
</organism>
<comment type="catalytic activity">
    <reaction evidence="6 8">
        <text>D-erythrose 4-phosphate + phosphoenolpyruvate + H2O = 7-phospho-2-dehydro-3-deoxy-D-arabino-heptonate + phosphate</text>
        <dbReference type="Rhea" id="RHEA:14717"/>
        <dbReference type="ChEBI" id="CHEBI:15377"/>
        <dbReference type="ChEBI" id="CHEBI:16897"/>
        <dbReference type="ChEBI" id="CHEBI:43474"/>
        <dbReference type="ChEBI" id="CHEBI:58394"/>
        <dbReference type="ChEBI" id="CHEBI:58702"/>
        <dbReference type="EC" id="2.5.1.54"/>
    </reaction>
</comment>
<feature type="region of interest" description="Disordered" evidence="9">
    <location>
        <begin position="62"/>
        <end position="85"/>
    </location>
</feature>
<keyword evidence="5 8" id="KW-0057">Aromatic amino acid biosynthesis</keyword>
<keyword evidence="7" id="KW-0464">Manganese</keyword>
<evidence type="ECO:0000256" key="2">
    <source>
        <dbReference type="ARBA" id="ARBA00008911"/>
    </source>
</evidence>
<gene>
    <name evidence="10" type="ORF">B296_00029278</name>
</gene>
<feature type="binding site" evidence="7">
    <location>
        <position position="154"/>
    </location>
    <ligand>
        <name>Mn(2+)</name>
        <dbReference type="ChEBI" id="CHEBI:29035"/>
    </ligand>
</feature>
<dbReference type="InterPro" id="IPR013785">
    <property type="entry name" value="Aldolase_TIM"/>
</dbReference>
<protein>
    <recommendedName>
        <fullName evidence="8">Phospho-2-dehydro-3-deoxyheptonate aldolase</fullName>
        <ecNumber evidence="8">2.5.1.54</ecNumber>
    </recommendedName>
</protein>
<evidence type="ECO:0000313" key="11">
    <source>
        <dbReference type="Proteomes" id="UP000287651"/>
    </source>
</evidence>
<accession>A0A426ZIF8</accession>
<proteinExistence type="inferred from homology"/>
<dbReference type="GO" id="GO:0009507">
    <property type="term" value="C:chloroplast"/>
    <property type="evidence" value="ECO:0007669"/>
    <property type="project" value="UniProtKB-SubCell"/>
</dbReference>
<comment type="pathway">
    <text evidence="1 8">Metabolic intermediate biosynthesis; chorismate biosynthesis; chorismate from D-erythrose 4-phosphate and phosphoenolpyruvate: step 1/7.</text>
</comment>
<dbReference type="GO" id="GO:0003849">
    <property type="term" value="F:3-deoxy-7-phosphoheptulonate synthase activity"/>
    <property type="evidence" value="ECO:0007669"/>
    <property type="project" value="UniProtKB-EC"/>
</dbReference>
<sequence>MDRRVKTSYSLEDMATLSLATNLLYHVSSSSSSSVLSVTEPGLASLLPKTCRIRPRRSISSVHAAESAETPVVTNKPKKLDTAPAPSGKWAVGSWRAKKALQLPEYPDEKELAEVLRTIESFPPIVFAGEARHLEERLADAAVGRAFLLQGGDCAESFKEFNANNIRDTFRVLLQMGAVLMFGGQMPVVRVRRRQPTEIRRDLGRGMGEGSGSSDG</sequence>
<keyword evidence="8" id="KW-0150">Chloroplast</keyword>
<evidence type="ECO:0000256" key="6">
    <source>
        <dbReference type="ARBA" id="ARBA00047508"/>
    </source>
</evidence>
<evidence type="ECO:0000256" key="8">
    <source>
        <dbReference type="RuleBase" id="RU363071"/>
    </source>
</evidence>
<keyword evidence="8" id="KW-0934">Plastid</keyword>
<dbReference type="UniPathway" id="UPA00053">
    <property type="reaction ID" value="UER00084"/>
</dbReference>
<keyword evidence="7" id="KW-0104">Cadmium</keyword>
<keyword evidence="4 8" id="KW-0808">Transferase</keyword>
<dbReference type="GO" id="GO:0009423">
    <property type="term" value="P:chorismate biosynthetic process"/>
    <property type="evidence" value="ECO:0007669"/>
    <property type="project" value="UniProtKB-UniPathway"/>
</dbReference>
<keyword evidence="8" id="KW-0809">Transit peptide</keyword>
<dbReference type="InterPro" id="IPR002480">
    <property type="entry name" value="DAHP_synth_2"/>
</dbReference>
<comment type="subcellular location">
    <subcellularLocation>
        <location evidence="8">Plastid</location>
        <location evidence="8">Chloroplast</location>
    </subcellularLocation>
</comment>
<dbReference type="GO" id="GO:0008652">
    <property type="term" value="P:amino acid biosynthetic process"/>
    <property type="evidence" value="ECO:0007669"/>
    <property type="project" value="UniProtKB-KW"/>
</dbReference>
<dbReference type="GO" id="GO:0009073">
    <property type="term" value="P:aromatic amino acid family biosynthetic process"/>
    <property type="evidence" value="ECO:0007669"/>
    <property type="project" value="UniProtKB-KW"/>
</dbReference>